<accession>A0A0X8E5S6</accession>
<dbReference type="InterPro" id="IPR011990">
    <property type="entry name" value="TPR-like_helical_dom_sf"/>
</dbReference>
<reference evidence="4 5" key="1">
    <citation type="journal article" date="2016" name="J. Biotechnol.">
        <title>First complete genome sequence of a species in the genus Microterricola, an extremophilic cold active enzyme producing bacterial strain ERGS5:02 isolated from Sikkim Himalaya.</title>
        <authorList>
            <person name="Himanshu"/>
            <person name="Swarnkar M.K."/>
            <person name="Singh D."/>
            <person name="Kumar R."/>
        </authorList>
    </citation>
    <scope>NUCLEOTIDE SEQUENCE [LARGE SCALE GENOMIC DNA]</scope>
    <source>
        <strain evidence="4 5">ERGS5:02</strain>
    </source>
</reference>
<dbReference type="EMBL" id="CP014145">
    <property type="protein sequence ID" value="AMB59546.1"/>
    <property type="molecule type" value="Genomic_DNA"/>
</dbReference>
<protein>
    <submittedName>
        <fullName evidence="4">Uncharacterized protein</fullName>
    </submittedName>
</protein>
<sequence length="623" mass="68352">MDRAILLEPRNRWYRIARAELLLDCDDAMKALADLESIKDGLPEEPAVFRLMGSALYGAGRREESLRFFSRAIELDPKDYDLRIGRAKALADTANTDESVSPSAALRVILLDEGGRIAVKAVASKGRERLTANDLDAALEDFGLVLAHDPDNLEALTLRGFALMKSGDVAGAEADFGAALAHGVRPGYVKYNMARSYRNAGDLVRAEELFGESLRHEIKFNTHFQRGLTRASLGSHAGALEDLDAALVLRPGDRHAMSHRAVELARVGRTLDSDEQFREVERLQPDDKHNISLWIEQLIARNEPAQAIEVVARAIVENPTSGDLYALRGRAHIALRQYQTALEDLTLAHDFGADRTLVALDRARCFSESGSTSEAASVLSLVADLSSPYQYAALATRATMRRKLRDFEGAFDDYSRAIDLDATNSRLLVGRACLLMEEKRFAEAIIDLDEALEIDPSSEEALFHRSEARARSGDSSGAVADLDRLVEGGAPPRRTSYLRGSISFNLGDWLDASSHFRTALDAEDGPKKYEVMSSLAAAYDNMGNFGDAEALFRQIVGSNPSPEKKLMLGIAISQQGREGEARAAFSEVRKSLGADSELIFQRSVLPGLLLEEARVRADWESTS</sequence>
<feature type="repeat" description="TPR" evidence="3">
    <location>
        <begin position="391"/>
        <end position="424"/>
    </location>
</feature>
<feature type="repeat" description="TPR" evidence="3">
    <location>
        <begin position="425"/>
        <end position="458"/>
    </location>
</feature>
<gene>
    <name evidence="4" type="ORF">AWU67_12490</name>
</gene>
<dbReference type="AlphaFoldDB" id="A0A0X8E5S6"/>
<evidence type="ECO:0000256" key="2">
    <source>
        <dbReference type="ARBA" id="ARBA00022803"/>
    </source>
</evidence>
<keyword evidence="5" id="KW-1185">Reference proteome</keyword>
<feature type="repeat" description="TPR" evidence="3">
    <location>
        <begin position="46"/>
        <end position="79"/>
    </location>
</feature>
<dbReference type="InterPro" id="IPR050498">
    <property type="entry name" value="Ycf3"/>
</dbReference>
<dbReference type="PROSITE" id="PS50005">
    <property type="entry name" value="TPR"/>
    <property type="match status" value="3"/>
</dbReference>
<keyword evidence="1" id="KW-0677">Repeat</keyword>
<dbReference type="Pfam" id="PF13432">
    <property type="entry name" value="TPR_16"/>
    <property type="match status" value="3"/>
</dbReference>
<dbReference type="PANTHER" id="PTHR44858">
    <property type="entry name" value="TETRATRICOPEPTIDE REPEAT PROTEIN 6"/>
    <property type="match status" value="1"/>
</dbReference>
<name>A0A0X8E5S6_9MICO</name>
<dbReference type="Proteomes" id="UP000058305">
    <property type="component" value="Chromosome"/>
</dbReference>
<dbReference type="SUPFAM" id="SSF48452">
    <property type="entry name" value="TPR-like"/>
    <property type="match status" value="4"/>
</dbReference>
<proteinExistence type="predicted"/>
<dbReference type="KEGG" id="mvd:AWU67_12490"/>
<evidence type="ECO:0000256" key="3">
    <source>
        <dbReference type="PROSITE-ProRule" id="PRU00339"/>
    </source>
</evidence>
<dbReference type="SMART" id="SM00028">
    <property type="entry name" value="TPR"/>
    <property type="match status" value="10"/>
</dbReference>
<organism evidence="4 5">
    <name type="scientific">Microterricola viridarii</name>
    <dbReference type="NCBI Taxonomy" id="412690"/>
    <lineage>
        <taxon>Bacteria</taxon>
        <taxon>Bacillati</taxon>
        <taxon>Actinomycetota</taxon>
        <taxon>Actinomycetes</taxon>
        <taxon>Micrococcales</taxon>
        <taxon>Microbacteriaceae</taxon>
        <taxon>Microterricola</taxon>
    </lineage>
</organism>
<dbReference type="InterPro" id="IPR019734">
    <property type="entry name" value="TPR_rpt"/>
</dbReference>
<evidence type="ECO:0000313" key="4">
    <source>
        <dbReference type="EMBL" id="AMB59546.1"/>
    </source>
</evidence>
<evidence type="ECO:0000256" key="1">
    <source>
        <dbReference type="ARBA" id="ARBA00022737"/>
    </source>
</evidence>
<keyword evidence="2 3" id="KW-0802">TPR repeat</keyword>
<reference evidence="5" key="2">
    <citation type="submission" date="2016-01" db="EMBL/GenBank/DDBJ databases">
        <title>First complete genome sequence of a species in the genus Microterricola, an extremophilic cold active enzyme producing strain ERGS5:02 isolated from Sikkim Himalaya.</title>
        <authorList>
            <person name="Kumar R."/>
            <person name="Singh D."/>
            <person name="Swarnkar M.K."/>
        </authorList>
    </citation>
    <scope>NUCLEOTIDE SEQUENCE [LARGE SCALE GENOMIC DNA]</scope>
    <source>
        <strain evidence="5">ERGS5:02</strain>
    </source>
</reference>
<dbReference type="PANTHER" id="PTHR44858:SF1">
    <property type="entry name" value="UDP-N-ACETYLGLUCOSAMINE--PEPTIDE N-ACETYLGLUCOSAMINYLTRANSFERASE SPINDLY-RELATED"/>
    <property type="match status" value="1"/>
</dbReference>
<dbReference type="Gene3D" id="1.25.40.10">
    <property type="entry name" value="Tetratricopeptide repeat domain"/>
    <property type="match status" value="5"/>
</dbReference>
<evidence type="ECO:0000313" key="5">
    <source>
        <dbReference type="Proteomes" id="UP000058305"/>
    </source>
</evidence>